<dbReference type="GO" id="GO:0005737">
    <property type="term" value="C:cytoplasm"/>
    <property type="evidence" value="ECO:0007669"/>
    <property type="project" value="TreeGrafter"/>
</dbReference>
<keyword evidence="5" id="KW-1185">Reference proteome</keyword>
<dbReference type="RefSeq" id="XP_014242105.1">
    <property type="nucleotide sequence ID" value="XM_014386619.2"/>
</dbReference>
<feature type="region of interest" description="Disordered" evidence="2">
    <location>
        <begin position="121"/>
        <end position="153"/>
    </location>
</feature>
<feature type="compositionally biased region" description="Basic and acidic residues" evidence="2">
    <location>
        <begin position="597"/>
        <end position="609"/>
    </location>
</feature>
<dbReference type="EnsemblMetazoa" id="XM_014386619.2">
    <property type="protein sequence ID" value="XP_014242105.1"/>
    <property type="gene ID" value="LOC106662488"/>
</dbReference>
<reference evidence="4" key="1">
    <citation type="submission" date="2022-01" db="UniProtKB">
        <authorList>
            <consortium name="EnsemblMetazoa"/>
        </authorList>
    </citation>
    <scope>IDENTIFICATION</scope>
</reference>
<comment type="similarity">
    <text evidence="1">Belongs to the PA-PLA1 family.</text>
</comment>
<dbReference type="InterPro" id="IPR004177">
    <property type="entry name" value="DDHD_dom"/>
</dbReference>
<dbReference type="GO" id="GO:0046872">
    <property type="term" value="F:metal ion binding"/>
    <property type="evidence" value="ECO:0007669"/>
    <property type="project" value="InterPro"/>
</dbReference>
<proteinExistence type="inferred from homology"/>
<feature type="region of interest" description="Disordered" evidence="2">
    <location>
        <begin position="35"/>
        <end position="78"/>
    </location>
</feature>
<feature type="region of interest" description="Disordered" evidence="2">
    <location>
        <begin position="590"/>
        <end position="617"/>
    </location>
</feature>
<dbReference type="AlphaFoldDB" id="A0A8I6RF90"/>
<evidence type="ECO:0000256" key="1">
    <source>
        <dbReference type="ARBA" id="ARBA00038464"/>
    </source>
</evidence>
<evidence type="ECO:0000313" key="4">
    <source>
        <dbReference type="EnsemblMetazoa" id="XP_014242105.1"/>
    </source>
</evidence>
<sequence>MFTSSNGSKSFSLANIIEEQLNNITLGGNPLNLVEPESGLGLEDTLAPVEEAGSSRRNSIPGSGSSASRDDGSPPVDKAVEPLQQNEIRWFYKEAGSKTWRPFNGHDTISIESVFRTLPKEVQESKGKHGQPNARPAEPAVSSALDNKPTGARTPTNPKVLVLGGLYEVDLVDRTCLSIYWPGEEFIITRGSWFYESWQPLDEESSRNVEEIYLELFLGKKNSDYLVDSTTNAIRTEVFSDCNIDWYSPTEVYLYKKAASTKIVRSFTQKLGYFKKSTGSKIIRGYKNLAKDDDKHKDITHLVFVVHGIGQKMNIGAQIFSNTISIRERVSYLQDKYFPECNERVEFFPVEWRSNLVLDGGTVDAITPLHIKYLRQVLNSSAMDIMYYTSPLYCGEIQLGLVTEMNRLYSMFLERNPHMKPKVSVIAHSLGAVIVYDIVTGWMPMGTQNRSDIEPGKSRLRFPLDNFFCLGSPLAVFLALRVPKGHHGYHLFPPTLCNRLYNIYHLTDPVAYRLEPLVVKDYSRIAPLPLHSYNAINPIPYSEMNLELEEPADINAVSVFPPDGTSSPVETPNKDKSWRFWNLVRGKQCAETGGSPHHMDSQSQARDDEGNSSTTRLPGGLQHRLDYVLTSGTVVPLVFRSVLISHTAYWNNNDVAYFVLTRIFPELEIQRAFSDKSGTIKRYKEIRRDTYKIKKNIKKNNIKSKIKKKKLSKNQN</sequence>
<accession>A0A8I6RF90</accession>
<dbReference type="PANTHER" id="PTHR23509">
    <property type="entry name" value="PA-PL1 PHOSPHOLIPASE FAMILY"/>
    <property type="match status" value="1"/>
</dbReference>
<dbReference type="InterPro" id="IPR058055">
    <property type="entry name" value="PA-PLA1"/>
</dbReference>
<dbReference type="GO" id="GO:0004620">
    <property type="term" value="F:phospholipase activity"/>
    <property type="evidence" value="ECO:0007669"/>
    <property type="project" value="TreeGrafter"/>
</dbReference>
<dbReference type="OMA" id="XSSSGTR"/>
<organism evidence="4 5">
    <name type="scientific">Cimex lectularius</name>
    <name type="common">Bed bug</name>
    <name type="synonym">Acanthia lectularia</name>
    <dbReference type="NCBI Taxonomy" id="79782"/>
    <lineage>
        <taxon>Eukaryota</taxon>
        <taxon>Metazoa</taxon>
        <taxon>Ecdysozoa</taxon>
        <taxon>Arthropoda</taxon>
        <taxon>Hexapoda</taxon>
        <taxon>Insecta</taxon>
        <taxon>Pterygota</taxon>
        <taxon>Neoptera</taxon>
        <taxon>Paraneoptera</taxon>
        <taxon>Hemiptera</taxon>
        <taxon>Heteroptera</taxon>
        <taxon>Panheteroptera</taxon>
        <taxon>Cimicomorpha</taxon>
        <taxon>Cimicidae</taxon>
        <taxon>Cimex</taxon>
    </lineage>
</organism>
<evidence type="ECO:0000259" key="3">
    <source>
        <dbReference type="PROSITE" id="PS51043"/>
    </source>
</evidence>
<evidence type="ECO:0000256" key="2">
    <source>
        <dbReference type="SAM" id="MobiDB-lite"/>
    </source>
</evidence>
<protein>
    <recommendedName>
        <fullName evidence="3">DDHD domain-containing protein</fullName>
    </recommendedName>
</protein>
<name>A0A8I6RF90_CIMLE</name>
<dbReference type="SMART" id="SM01127">
    <property type="entry name" value="DDHD"/>
    <property type="match status" value="1"/>
</dbReference>
<dbReference type="SUPFAM" id="SSF53474">
    <property type="entry name" value="alpha/beta-Hydrolases"/>
    <property type="match status" value="1"/>
</dbReference>
<evidence type="ECO:0000313" key="5">
    <source>
        <dbReference type="Proteomes" id="UP000494040"/>
    </source>
</evidence>
<dbReference type="Proteomes" id="UP000494040">
    <property type="component" value="Unassembled WGS sequence"/>
</dbReference>
<dbReference type="GeneID" id="106662488"/>
<feature type="domain" description="DDHD" evidence="3">
    <location>
        <begin position="460"/>
        <end position="665"/>
    </location>
</feature>
<dbReference type="PANTHER" id="PTHR23509:SF48">
    <property type="entry name" value="INTRACELLULAR PHOSPHOLIPASE A1"/>
    <property type="match status" value="1"/>
</dbReference>
<dbReference type="Pfam" id="PF02862">
    <property type="entry name" value="DDHD"/>
    <property type="match status" value="2"/>
</dbReference>
<dbReference type="OrthoDB" id="69269at2759"/>
<dbReference type="KEGG" id="clec:106662488"/>
<dbReference type="PROSITE" id="PS51043">
    <property type="entry name" value="DDHD"/>
    <property type="match status" value="1"/>
</dbReference>
<dbReference type="InterPro" id="IPR029058">
    <property type="entry name" value="AB_hydrolase_fold"/>
</dbReference>